<keyword evidence="2" id="KW-0472">Membrane</keyword>
<evidence type="ECO:0000313" key="4">
    <source>
        <dbReference type="Ensembl" id="ENSCJAP00000025220.2"/>
    </source>
</evidence>
<keyword evidence="2" id="KW-1133">Transmembrane helix</keyword>
<dbReference type="GO" id="GO:0016787">
    <property type="term" value="F:hydrolase activity"/>
    <property type="evidence" value="ECO:0007669"/>
    <property type="project" value="UniProtKB-KW"/>
</dbReference>
<dbReference type="STRING" id="9483.ENSCJAP00000025220"/>
<protein>
    <submittedName>
        <fullName evidence="4">Arylacetamide deacetylase like 3</fullName>
    </submittedName>
</protein>
<dbReference type="GeneTree" id="ENSGT00940000162160"/>
<keyword evidence="2" id="KW-0812">Transmembrane</keyword>
<dbReference type="eggNOG" id="KOG1515">
    <property type="taxonomic scope" value="Eukaryota"/>
</dbReference>
<reference evidence="4" key="3">
    <citation type="submission" date="2025-09" db="UniProtKB">
        <authorList>
            <consortium name="Ensembl"/>
        </authorList>
    </citation>
    <scope>IDENTIFICATION</scope>
</reference>
<organism evidence="4 5">
    <name type="scientific">Callithrix jacchus</name>
    <name type="common">White-tufted-ear marmoset</name>
    <name type="synonym">Simia Jacchus</name>
    <dbReference type="NCBI Taxonomy" id="9483"/>
    <lineage>
        <taxon>Eukaryota</taxon>
        <taxon>Metazoa</taxon>
        <taxon>Chordata</taxon>
        <taxon>Craniata</taxon>
        <taxon>Vertebrata</taxon>
        <taxon>Euteleostomi</taxon>
        <taxon>Mammalia</taxon>
        <taxon>Eutheria</taxon>
        <taxon>Euarchontoglires</taxon>
        <taxon>Primates</taxon>
        <taxon>Haplorrhini</taxon>
        <taxon>Platyrrhini</taxon>
        <taxon>Cebidae</taxon>
        <taxon>Callitrichinae</taxon>
        <taxon>Callithrix</taxon>
        <taxon>Callithrix</taxon>
    </lineage>
</organism>
<gene>
    <name evidence="4" type="primary">AADACL3</name>
</gene>
<dbReference type="AlphaFoldDB" id="F6YHT7"/>
<dbReference type="Proteomes" id="UP000008225">
    <property type="component" value="Chromosome 7"/>
</dbReference>
<reference evidence="4" key="1">
    <citation type="submission" date="2009-03" db="EMBL/GenBank/DDBJ databases">
        <authorList>
            <person name="Warren W."/>
            <person name="Ye L."/>
            <person name="Minx P."/>
            <person name="Worley K."/>
            <person name="Gibbs R."/>
            <person name="Wilson R.K."/>
        </authorList>
    </citation>
    <scope>NUCLEOTIDE SEQUENCE [LARGE SCALE GENOMIC DNA]</scope>
</reference>
<accession>F6YHT7</accession>
<name>F6YHT7_CALJA</name>
<dbReference type="InterPro" id="IPR013094">
    <property type="entry name" value="AB_hydrolase_3"/>
</dbReference>
<dbReference type="InterPro" id="IPR050300">
    <property type="entry name" value="GDXG_lipolytic_enzyme"/>
</dbReference>
<evidence type="ECO:0000256" key="2">
    <source>
        <dbReference type="SAM" id="Phobius"/>
    </source>
</evidence>
<keyword evidence="5" id="KW-1185">Reference proteome</keyword>
<evidence type="ECO:0000259" key="3">
    <source>
        <dbReference type="Pfam" id="PF07859"/>
    </source>
</evidence>
<reference evidence="4" key="2">
    <citation type="submission" date="2025-08" db="UniProtKB">
        <authorList>
            <consortium name="Ensembl"/>
        </authorList>
    </citation>
    <scope>IDENTIFICATION</scope>
</reference>
<feature type="transmembrane region" description="Helical" evidence="2">
    <location>
        <begin position="45"/>
        <end position="65"/>
    </location>
</feature>
<evidence type="ECO:0000256" key="1">
    <source>
        <dbReference type="ARBA" id="ARBA00022801"/>
    </source>
</evidence>
<dbReference type="PANTHER" id="PTHR48081">
    <property type="entry name" value="AB HYDROLASE SUPERFAMILY PROTEIN C4A8.06C"/>
    <property type="match status" value="1"/>
</dbReference>
<dbReference type="MEROPS" id="S09.A48"/>
<feature type="domain" description="Alpha/beta hydrolase fold-3" evidence="3">
    <location>
        <begin position="400"/>
        <end position="529"/>
    </location>
</feature>
<feature type="domain" description="Alpha/beta hydrolase fold-3" evidence="3">
    <location>
        <begin position="115"/>
        <end position="267"/>
    </location>
</feature>
<proteinExistence type="predicted"/>
<dbReference type="InParanoid" id="F6YHT7"/>
<dbReference type="ESTHER" id="calja-f6yht7">
    <property type="family name" value="Arylacetamide_deacetylase"/>
</dbReference>
<dbReference type="HOGENOM" id="CLU_012494_12_2_1"/>
<dbReference type="Gene3D" id="3.40.50.1820">
    <property type="entry name" value="alpha/beta hydrolase"/>
    <property type="match status" value="2"/>
</dbReference>
<dbReference type="Bgee" id="ENSCJAG00000013719">
    <property type="expression patterns" value="Expressed in heart and 1 other cell type or tissue"/>
</dbReference>
<evidence type="ECO:0000313" key="5">
    <source>
        <dbReference type="Proteomes" id="UP000008225"/>
    </source>
</evidence>
<feature type="domain" description="Alpha/beta hydrolase fold-3" evidence="3">
    <location>
        <begin position="596"/>
        <end position="664"/>
    </location>
</feature>
<dbReference type="Pfam" id="PF07859">
    <property type="entry name" value="Abhydrolase_3"/>
    <property type="match status" value="3"/>
</dbReference>
<dbReference type="PANTHER" id="PTHR48081:SF32">
    <property type="entry name" value="ALPHA_BETA HYDROLASE FOLD-3 DOMAIN-CONTAINING PROTEIN"/>
    <property type="match status" value="1"/>
</dbReference>
<feature type="transmembrane region" description="Helical" evidence="2">
    <location>
        <begin position="6"/>
        <end position="25"/>
    </location>
</feature>
<dbReference type="Ensembl" id="ENSCJAT00000026653.3">
    <property type="protein sequence ID" value="ENSCJAP00000025220.2"/>
    <property type="gene ID" value="ENSCJAG00000013722.4"/>
</dbReference>
<dbReference type="InterPro" id="IPR029058">
    <property type="entry name" value="AB_hydrolase_fold"/>
</dbReference>
<keyword evidence="1" id="KW-0378">Hydrolase</keyword>
<sequence length="691" mass="78210">MAVPWLVLLLALPVFFLGVFVWAVFEHFLTADVPATMEQRTKLRALHCVFLYLLTLGNILEKLGICSMPKFVRFLHDSMRIKKDPELRVTDLRFGTIPVRLFQPKAASSRLRRGIIFYHGGGSVFGSLDCYHGLCNHLARETDSVLLMIGYRMVPDHHSPALCHDCMNASIYFLKALETYGVDPSRVVVCGEGIGGAAAATVTQALVGRSDLPRIRAQVLISPVVQVFCLQLPSFQQNRNVPFLSQKFMVTVLCNYLAIDLSWRDAILNGSCVPPDVWKKYDKWLSPDNIPKKFKKRGFQPWSPDPFNEAAYLETKHMLDVEVSSLLADDEIIAQLPEAFLGMIFEKLRICPMPQFVCFMQDLQLLKYDPDVVVTDLRFGTIPVKLYQPKASSCTLKPGIVYYHGGGGAIGSLKTHHGICSHLCKESDSVVLAVGYRKLPKYKFPVPIRDCLVATIHFLKSLHAYGVDPARVVVCGDSLGGEIATVVCQKLVNTPDLPRIRAQILIYATFQVLDIQTPSFQQRKNIPMLNWSFTSYCFYHFLDISPSWHEVIMKGAHLPTKVWEKYRKWLGPENIPERFKRGYRQKPHEPVNEAAYLELSVVLDVMCSPLIAEDDIVSQLPEACIVSCEYDILRDSSLLYKKRLEDLGVPVTWHHVEDGFHGVLNTLDMKFLYFPSSTRILNMLTHFIKGL</sequence>
<dbReference type="SUPFAM" id="SSF53474">
    <property type="entry name" value="alpha/beta-Hydrolases"/>
    <property type="match status" value="2"/>
</dbReference>